<dbReference type="Gene3D" id="3.20.20.140">
    <property type="entry name" value="Metal-dependent hydrolases"/>
    <property type="match status" value="1"/>
</dbReference>
<dbReference type="RefSeq" id="WP_132526764.1">
    <property type="nucleotide sequence ID" value="NZ_SMFV01000004.1"/>
</dbReference>
<sequence length="224" mass="24206">MIDLHTHTIFSDGALIPSELVRRAESIGYRAIAITDHVDYSNYRFVLERLYETVEVLNEYTSLDVLPGVEITHVPPVKIPELIALCREAGATIVVVHGETVVEPVAPGTNRAAIEGKADILAHPGLITEEEVRLAAENGVFLEVTARKGHNITNGHVVRLAKKVGAPLVINTDAHSPSDLIARGFAIKVGVGAGLTVQEVEECFANSERLVGRAKDRLKKILGT</sequence>
<dbReference type="InterPro" id="IPR050243">
    <property type="entry name" value="PHP_phosphatase"/>
</dbReference>
<organism evidence="2 3">
    <name type="scientific">Phorcysia thermohydrogeniphila</name>
    <dbReference type="NCBI Taxonomy" id="936138"/>
    <lineage>
        <taxon>Bacteria</taxon>
        <taxon>Pseudomonadati</taxon>
        <taxon>Aquificota</taxon>
        <taxon>Aquificia</taxon>
        <taxon>Desulfurobacteriales</taxon>
        <taxon>Desulfurobacteriaceae</taxon>
        <taxon>Phorcysia</taxon>
    </lineage>
</organism>
<dbReference type="SMART" id="SM00481">
    <property type="entry name" value="POLIIIAc"/>
    <property type="match status" value="1"/>
</dbReference>
<dbReference type="PANTHER" id="PTHR36928:SF1">
    <property type="entry name" value="PHOSPHATASE YCDX-RELATED"/>
    <property type="match status" value="1"/>
</dbReference>
<dbReference type="Proteomes" id="UP000295777">
    <property type="component" value="Unassembled WGS sequence"/>
</dbReference>
<comment type="caution">
    <text evidence="2">The sequence shown here is derived from an EMBL/GenBank/DDBJ whole genome shotgun (WGS) entry which is preliminary data.</text>
</comment>
<dbReference type="InterPro" id="IPR004013">
    <property type="entry name" value="PHP_dom"/>
</dbReference>
<protein>
    <submittedName>
        <fullName evidence="2">Histidinol phosphatase-like PHP family hydrolase</fullName>
    </submittedName>
</protein>
<name>A0A4V2PD53_9BACT</name>
<dbReference type="InterPro" id="IPR003141">
    <property type="entry name" value="Pol/His_phosphatase_N"/>
</dbReference>
<dbReference type="GO" id="GO:0008270">
    <property type="term" value="F:zinc ion binding"/>
    <property type="evidence" value="ECO:0007669"/>
    <property type="project" value="TreeGrafter"/>
</dbReference>
<feature type="domain" description="Polymerase/histidinol phosphatase N-terminal" evidence="1">
    <location>
        <begin position="2"/>
        <end position="75"/>
    </location>
</feature>
<accession>A0A4V2PD53</accession>
<dbReference type="Pfam" id="PF02811">
    <property type="entry name" value="PHP"/>
    <property type="match status" value="1"/>
</dbReference>
<dbReference type="EMBL" id="SMFV01000004">
    <property type="protein sequence ID" value="TCK03866.1"/>
    <property type="molecule type" value="Genomic_DNA"/>
</dbReference>
<evidence type="ECO:0000313" key="2">
    <source>
        <dbReference type="EMBL" id="TCK03866.1"/>
    </source>
</evidence>
<reference evidence="2 3" key="1">
    <citation type="submission" date="2019-03" db="EMBL/GenBank/DDBJ databases">
        <title>Genomic Encyclopedia of Archaeal and Bacterial Type Strains, Phase II (KMG-II): from individual species to whole genera.</title>
        <authorList>
            <person name="Goeker M."/>
        </authorList>
    </citation>
    <scope>NUCLEOTIDE SEQUENCE [LARGE SCALE GENOMIC DNA]</scope>
    <source>
        <strain evidence="2 3">DSM 24425</strain>
    </source>
</reference>
<keyword evidence="2" id="KW-0378">Hydrolase</keyword>
<dbReference type="SUPFAM" id="SSF89550">
    <property type="entry name" value="PHP domain-like"/>
    <property type="match status" value="1"/>
</dbReference>
<evidence type="ECO:0000313" key="3">
    <source>
        <dbReference type="Proteomes" id="UP000295777"/>
    </source>
</evidence>
<dbReference type="AlphaFoldDB" id="A0A4V2PD53"/>
<dbReference type="InterPro" id="IPR016195">
    <property type="entry name" value="Pol/histidinol_Pase-like"/>
</dbReference>
<dbReference type="CDD" id="cd07432">
    <property type="entry name" value="PHP_HisPPase"/>
    <property type="match status" value="1"/>
</dbReference>
<evidence type="ECO:0000259" key="1">
    <source>
        <dbReference type="SMART" id="SM00481"/>
    </source>
</evidence>
<dbReference type="NCBIfam" id="NF004981">
    <property type="entry name" value="PRK06361.1"/>
    <property type="match status" value="1"/>
</dbReference>
<keyword evidence="3" id="KW-1185">Reference proteome</keyword>
<dbReference type="PANTHER" id="PTHR36928">
    <property type="entry name" value="PHOSPHATASE YCDX-RELATED"/>
    <property type="match status" value="1"/>
</dbReference>
<dbReference type="OrthoDB" id="9808747at2"/>
<dbReference type="GO" id="GO:0042578">
    <property type="term" value="F:phosphoric ester hydrolase activity"/>
    <property type="evidence" value="ECO:0007669"/>
    <property type="project" value="TreeGrafter"/>
</dbReference>
<dbReference type="GO" id="GO:0005829">
    <property type="term" value="C:cytosol"/>
    <property type="evidence" value="ECO:0007669"/>
    <property type="project" value="TreeGrafter"/>
</dbReference>
<proteinExistence type="predicted"/>
<gene>
    <name evidence="2" type="ORF">CLV27_1180</name>
</gene>